<protein>
    <submittedName>
        <fullName evidence="10">DEAD/DEAH box helicase</fullName>
    </submittedName>
</protein>
<dbReference type="Proteomes" id="UP000270411">
    <property type="component" value="Plasmid unnamed1"/>
</dbReference>
<keyword evidence="7" id="KW-0234">DNA repair</keyword>
<evidence type="ECO:0000259" key="8">
    <source>
        <dbReference type="PROSITE" id="PS51192"/>
    </source>
</evidence>
<evidence type="ECO:0000313" key="10">
    <source>
        <dbReference type="EMBL" id="AZG12182.1"/>
    </source>
</evidence>
<evidence type="ECO:0000256" key="4">
    <source>
        <dbReference type="ARBA" id="ARBA00022806"/>
    </source>
</evidence>
<dbReference type="GO" id="GO:0006281">
    <property type="term" value="P:DNA repair"/>
    <property type="evidence" value="ECO:0007669"/>
    <property type="project" value="UniProtKB-KW"/>
</dbReference>
<dbReference type="InterPro" id="IPR014001">
    <property type="entry name" value="Helicase_ATP-bd"/>
</dbReference>
<dbReference type="OrthoDB" id="9804325at2"/>
<dbReference type="GO" id="GO:0003678">
    <property type="term" value="F:DNA helicase activity"/>
    <property type="evidence" value="ECO:0007669"/>
    <property type="project" value="TreeGrafter"/>
</dbReference>
<gene>
    <name evidence="10" type="ORF">EHF44_01575</name>
</gene>
<dbReference type="PROSITE" id="PS51192">
    <property type="entry name" value="HELICASE_ATP_BIND_1"/>
    <property type="match status" value="1"/>
</dbReference>
<dbReference type="Pfam" id="PF00271">
    <property type="entry name" value="Helicase_C"/>
    <property type="match status" value="1"/>
</dbReference>
<dbReference type="PROSITE" id="PS51194">
    <property type="entry name" value="HELICASE_CTER"/>
    <property type="match status" value="1"/>
</dbReference>
<evidence type="ECO:0000256" key="7">
    <source>
        <dbReference type="ARBA" id="ARBA00023204"/>
    </source>
</evidence>
<keyword evidence="5" id="KW-0067">ATP-binding</keyword>
<evidence type="ECO:0000259" key="9">
    <source>
        <dbReference type="PROSITE" id="PS51194"/>
    </source>
</evidence>
<feature type="domain" description="Helicase ATP-binding" evidence="8">
    <location>
        <begin position="272"/>
        <end position="417"/>
    </location>
</feature>
<evidence type="ECO:0000313" key="11">
    <source>
        <dbReference type="Proteomes" id="UP000270411"/>
    </source>
</evidence>
<keyword evidence="1" id="KW-0547">Nucleotide-binding</keyword>
<name>A0A3G8GXZ5_9BURK</name>
<evidence type="ECO:0000256" key="2">
    <source>
        <dbReference type="ARBA" id="ARBA00022763"/>
    </source>
</evidence>
<dbReference type="GO" id="GO:0003677">
    <property type="term" value="F:DNA binding"/>
    <property type="evidence" value="ECO:0007669"/>
    <property type="project" value="UniProtKB-KW"/>
</dbReference>
<dbReference type="EMBL" id="CP033968">
    <property type="protein sequence ID" value="AZG12182.1"/>
    <property type="molecule type" value="Genomic_DNA"/>
</dbReference>
<dbReference type="PANTHER" id="PTHR47964">
    <property type="entry name" value="ATP-DEPENDENT DNA HELICASE HOMOLOG RECG, CHLOROPLASTIC"/>
    <property type="match status" value="1"/>
</dbReference>
<dbReference type="SMART" id="SM00487">
    <property type="entry name" value="DEXDc"/>
    <property type="match status" value="1"/>
</dbReference>
<geneLocation type="plasmid" evidence="10">
    <name>unnamed1</name>
</geneLocation>
<evidence type="ECO:0000256" key="3">
    <source>
        <dbReference type="ARBA" id="ARBA00022801"/>
    </source>
</evidence>
<accession>A0A3G8GXZ5</accession>
<dbReference type="GO" id="GO:0005524">
    <property type="term" value="F:ATP binding"/>
    <property type="evidence" value="ECO:0007669"/>
    <property type="project" value="UniProtKB-KW"/>
</dbReference>
<keyword evidence="10" id="KW-0614">Plasmid</keyword>
<evidence type="ECO:0000256" key="6">
    <source>
        <dbReference type="ARBA" id="ARBA00023125"/>
    </source>
</evidence>
<dbReference type="Gene3D" id="3.40.50.300">
    <property type="entry name" value="P-loop containing nucleotide triphosphate hydrolases"/>
    <property type="match status" value="2"/>
</dbReference>
<dbReference type="InterPro" id="IPR001650">
    <property type="entry name" value="Helicase_C-like"/>
</dbReference>
<reference evidence="11" key="1">
    <citation type="submission" date="2018-11" db="EMBL/GenBank/DDBJ databases">
        <title>FDA dAtabase for Regulatory Grade micrObial Sequences (FDA-ARGOS): Supporting development and validation of Infectious Disease Dx tests.</title>
        <authorList>
            <person name="Goldberg B."/>
            <person name="Campos J."/>
            <person name="Tallon L."/>
            <person name="Sadzewicz L."/>
            <person name="Zhao X."/>
            <person name="Vavikolanu K."/>
            <person name="Mehta A."/>
            <person name="Aluvathingal J."/>
            <person name="Nadendla S."/>
            <person name="Geyer C."/>
            <person name="Nandy P."/>
            <person name="Yan Y."/>
            <person name="Sichtig H."/>
        </authorList>
    </citation>
    <scope>NUCLEOTIDE SEQUENCE [LARGE SCALE GENOMIC DNA]</scope>
    <source>
        <strain evidence="11">FDAARGOS_614</strain>
        <plasmid evidence="11">unnamed1</plasmid>
    </source>
</reference>
<dbReference type="Pfam" id="PF00270">
    <property type="entry name" value="DEAD"/>
    <property type="match status" value="1"/>
</dbReference>
<proteinExistence type="predicted"/>
<organism evidence="10 11">
    <name type="scientific">Cupriavidus pauculus</name>
    <dbReference type="NCBI Taxonomy" id="82633"/>
    <lineage>
        <taxon>Bacteria</taxon>
        <taxon>Pseudomonadati</taxon>
        <taxon>Pseudomonadota</taxon>
        <taxon>Betaproteobacteria</taxon>
        <taxon>Burkholderiales</taxon>
        <taxon>Burkholderiaceae</taxon>
        <taxon>Cupriavidus</taxon>
    </lineage>
</organism>
<keyword evidence="4 10" id="KW-0347">Helicase</keyword>
<sequence>MTTEKLGRLSRLGFRSLPECLLSAPREYRDYLEPLYVLPIPDTGHNHYLVLTLTEVCLLDAAQQQTTRWKDATRLAVRGVDGRGDGVSIVIIGAVWPWKAFQPGDELHLYGELKTGWRGSRELLNPHIVPEGDRGKIIPMYMGKPGQVKGEALAKAVHEALPRLNEASCLLLEQAGMRETDFRAAAGYHDPADLLRDLHAPASVREGIAAVQAAHRLALRAVLNKAIRNQSQKPVSGSSIALDRGKVADLIGKLPYELTPGQHKGIDDIVSDLRSPFPMRRLLSGDVGTGKSVTYMVPAVAAYQEGAQVAIIAPSQILVHQLASELREFFPGIPVCSLVSGSKLEEGIIVGTTAVITAAKGASLIFDLVVADEQQRFSVGQKNSLLADHTNLLEATATAIPRTMALIQFGGTAVSILRESPVKKKIVTRIVHRKDGARLFDFVHHQIRQGGQAAIIYPMAEDRGDGERNSVEAAYVRFRAKWGDRVGMVHGGLTDSDKTEVIAKMKAGAIDVLVSSTVIEVGVTLPSLRVVVVVNPDRFGLSPLHQLRGRLARKGGEGYFFLYLPEEPDAAAMDRLRQLVECNDGFALAERDADLRGFGDVDSDGGAQTGSSRLLFWGVTLDRKEIESGARNLGLVTE</sequence>
<keyword evidence="3" id="KW-0378">Hydrolase</keyword>
<dbReference type="KEGG" id="cpau:EHF44_01575"/>
<dbReference type="PANTHER" id="PTHR47964:SF1">
    <property type="entry name" value="ATP-DEPENDENT DNA HELICASE HOMOLOG RECG, CHLOROPLASTIC"/>
    <property type="match status" value="1"/>
</dbReference>
<evidence type="ECO:0000256" key="1">
    <source>
        <dbReference type="ARBA" id="ARBA00022741"/>
    </source>
</evidence>
<keyword evidence="2" id="KW-0227">DNA damage</keyword>
<dbReference type="RefSeq" id="WP_124682125.1">
    <property type="nucleotide sequence ID" value="NZ_CP033968.1"/>
</dbReference>
<dbReference type="InterPro" id="IPR027417">
    <property type="entry name" value="P-loop_NTPase"/>
</dbReference>
<dbReference type="SUPFAM" id="SSF52540">
    <property type="entry name" value="P-loop containing nucleoside triphosphate hydrolases"/>
    <property type="match status" value="2"/>
</dbReference>
<dbReference type="GO" id="GO:0016787">
    <property type="term" value="F:hydrolase activity"/>
    <property type="evidence" value="ECO:0007669"/>
    <property type="project" value="UniProtKB-KW"/>
</dbReference>
<dbReference type="InterPro" id="IPR011545">
    <property type="entry name" value="DEAD/DEAH_box_helicase_dom"/>
</dbReference>
<evidence type="ECO:0000256" key="5">
    <source>
        <dbReference type="ARBA" id="ARBA00022840"/>
    </source>
</evidence>
<feature type="domain" description="Helicase C-terminal" evidence="9">
    <location>
        <begin position="435"/>
        <end position="596"/>
    </location>
</feature>
<dbReference type="InterPro" id="IPR047112">
    <property type="entry name" value="RecG/Mfd"/>
</dbReference>
<keyword evidence="6" id="KW-0238">DNA-binding</keyword>
<dbReference type="AlphaFoldDB" id="A0A3G8GXZ5"/>
<dbReference type="SMART" id="SM00490">
    <property type="entry name" value="HELICc"/>
    <property type="match status" value="1"/>
</dbReference>